<evidence type="ECO:0000256" key="2">
    <source>
        <dbReference type="ARBA" id="ARBA00012573"/>
    </source>
</evidence>
<reference evidence="12 13" key="1">
    <citation type="journal article" date="2019" name="BMC Genomics">
        <title>Chromosome level assembly and comparative genome analysis confirm lager-brewing yeasts originated from a single hybridization.</title>
        <authorList>
            <person name="Salazar A.N."/>
            <person name="Gorter de Vries A.R."/>
            <person name="van den Broek M."/>
            <person name="Brouwers N."/>
            <person name="de la Torre Cortes P."/>
            <person name="Kuijpers N.G.A."/>
            <person name="Daran J.G."/>
            <person name="Abeel T."/>
        </authorList>
    </citation>
    <scope>NUCLEOTIDE SEQUENCE [LARGE SCALE GENOMIC DNA]</scope>
    <source>
        <strain evidence="12 13">CBS 1483</strain>
    </source>
</reference>
<evidence type="ECO:0000313" key="13">
    <source>
        <dbReference type="Proteomes" id="UP000501346"/>
    </source>
</evidence>
<feature type="domain" description="tRNA intron endonuclease catalytic" evidence="10">
    <location>
        <begin position="208"/>
        <end position="286"/>
    </location>
</feature>
<dbReference type="InterPro" id="IPR016690">
    <property type="entry name" value="TSEN34"/>
</dbReference>
<feature type="active site" evidence="9">
    <location>
        <position position="242"/>
    </location>
</feature>
<feature type="active site" evidence="9">
    <location>
        <position position="275"/>
    </location>
</feature>
<dbReference type="EC" id="4.6.1.16" evidence="2 8"/>
<evidence type="ECO:0000256" key="9">
    <source>
        <dbReference type="PIRSR" id="PIRSR017250-50"/>
    </source>
</evidence>
<evidence type="ECO:0000313" key="12">
    <source>
        <dbReference type="EMBL" id="QID77889.1"/>
    </source>
</evidence>
<organism evidence="12 13">
    <name type="scientific">Saccharomyces pastorianus</name>
    <name type="common">Lager yeast</name>
    <name type="synonym">Saccharomyces cerevisiae x Saccharomyces eubayanus</name>
    <dbReference type="NCBI Taxonomy" id="27292"/>
    <lineage>
        <taxon>Eukaryota</taxon>
        <taxon>Fungi</taxon>
        <taxon>Dikarya</taxon>
        <taxon>Ascomycota</taxon>
        <taxon>Saccharomycotina</taxon>
        <taxon>Saccharomycetes</taxon>
        <taxon>Saccharomycetales</taxon>
        <taxon>Saccharomycetaceae</taxon>
        <taxon>Saccharomyces</taxon>
    </lineage>
</organism>
<feature type="domain" description="TSEN34 N-terminal" evidence="11">
    <location>
        <begin position="28"/>
        <end position="84"/>
    </location>
</feature>
<dbReference type="GO" id="GO:0003676">
    <property type="term" value="F:nucleic acid binding"/>
    <property type="evidence" value="ECO:0007669"/>
    <property type="project" value="InterPro"/>
</dbReference>
<keyword evidence="12" id="KW-0255">Endonuclease</keyword>
<dbReference type="InterPro" id="IPR006676">
    <property type="entry name" value="tRNA_splic"/>
</dbReference>
<evidence type="ECO:0000256" key="7">
    <source>
        <dbReference type="ARBA" id="ARBA00070870"/>
    </source>
</evidence>
<evidence type="ECO:0000256" key="6">
    <source>
        <dbReference type="ARBA" id="ARBA00062123"/>
    </source>
</evidence>
<evidence type="ECO:0000256" key="5">
    <source>
        <dbReference type="ARBA" id="ARBA00059865"/>
    </source>
</evidence>
<dbReference type="Proteomes" id="UP000501346">
    <property type="component" value="Chromosome ScI"/>
</dbReference>
<keyword evidence="3 8" id="KW-0819">tRNA processing</keyword>
<comment type="subunit">
    <text evidence="6">Heterotetramer composed of SEN2, SEN15, SEN34 and SEN54. Interacts directly with SEN15.</text>
</comment>
<comment type="function">
    <text evidence="5">Constitutes one of the two catalytic subunit of the tRNA-splicing endonuclease complex, a complex responsible for identification and cleavage of the splice sites in pre-tRNA. It cleaves pre-tRNA at the 5'- and 3'-splice sites to release the intron. The products are an intron and two tRNA half-molecules bearing 2',3'-cyclic phosphate and 5'-OH termini. There are no conserved sequences at the splice sites, but the intron is invariably located at the same site in the gene, placing the splice sites an invariant distance from the constant structural features of the tRNA body. It probably carries the active site for 3'-splice site cleavage.</text>
</comment>
<dbReference type="Pfam" id="PF01974">
    <property type="entry name" value="tRNA_int_endo"/>
    <property type="match status" value="1"/>
</dbReference>
<evidence type="ECO:0000259" key="11">
    <source>
        <dbReference type="Pfam" id="PF26577"/>
    </source>
</evidence>
<dbReference type="PANTHER" id="PTHR13070">
    <property type="entry name" value="TRNA-SPLICING ENDONUCLEASE SUBUNIT SEN34-RELATED"/>
    <property type="match status" value="1"/>
</dbReference>
<dbReference type="OrthoDB" id="48041at2759"/>
<dbReference type="SUPFAM" id="SSF53032">
    <property type="entry name" value="tRNA-intron endonuclease catalytic domain-like"/>
    <property type="match status" value="1"/>
</dbReference>
<dbReference type="FunFam" id="3.40.1350.10:FF:000008">
    <property type="entry name" value="tRNA-splicing endonuclease subunit Sen34"/>
    <property type="match status" value="1"/>
</dbReference>
<dbReference type="AlphaFoldDB" id="A0A6C1DLR1"/>
<dbReference type="InterPro" id="IPR006677">
    <property type="entry name" value="tRNA_intron_Endonuc_cat-like"/>
</dbReference>
<dbReference type="InterPro" id="IPR036167">
    <property type="entry name" value="tRNA_intron_Endo_cat-like_sf"/>
</dbReference>
<dbReference type="Pfam" id="PF26577">
    <property type="entry name" value="TSEN34_N"/>
    <property type="match status" value="1"/>
</dbReference>
<protein>
    <recommendedName>
        <fullName evidence="7 8">tRNA-splicing endonuclease subunit Sen34</fullName>
        <ecNumber evidence="2 8">4.6.1.16</ecNumber>
    </recommendedName>
</protein>
<evidence type="ECO:0000256" key="4">
    <source>
        <dbReference type="ARBA" id="ARBA00023239"/>
    </source>
</evidence>
<dbReference type="GO" id="GO:0000214">
    <property type="term" value="C:tRNA-intron endonuclease complex"/>
    <property type="evidence" value="ECO:0007669"/>
    <property type="project" value="UniProtKB-UniRule"/>
</dbReference>
<evidence type="ECO:0000256" key="8">
    <source>
        <dbReference type="PIRNR" id="PIRNR017250"/>
    </source>
</evidence>
<dbReference type="EMBL" id="CP048983">
    <property type="protein sequence ID" value="QID77889.1"/>
    <property type="molecule type" value="Genomic_DNA"/>
</dbReference>
<dbReference type="InterPro" id="IPR011856">
    <property type="entry name" value="tRNA_endonuc-like_dom_sf"/>
</dbReference>
<keyword evidence="4 8" id="KW-0456">Lyase</keyword>
<name>A0A6C1DLR1_SACPS</name>
<comment type="similarity">
    <text evidence="1 8">Belongs to the tRNA-intron endonuclease family.</text>
</comment>
<feature type="active site" evidence="9">
    <location>
        <position position="234"/>
    </location>
</feature>
<dbReference type="GO" id="GO:0000213">
    <property type="term" value="F:tRNA-intron lyase activity"/>
    <property type="evidence" value="ECO:0007669"/>
    <property type="project" value="UniProtKB-UniRule"/>
</dbReference>
<sequence length="300" mass="34049">MAEEGGTRIAINIYAKRTAKGEEVFMPPLVFDIDHIKLLRKWGICGVLSGTLPTAAQQNVFLSVPLRLMLEDVLWLHLNNLADVKLIRQEGDEIMEGITLERGAKLSKIVNDRLNKSFEYQRKFKKDEHIAKLKKIGRINDKTTAEELQRLDKSSNNDQLIESSLFIDIANTSMILRDIRSDSDSLSRDDISNLLFKQYRQAGKMQTYFLYKALRDQGYVLSPGGRFGGKFIAYPGDPLRFHSHLTIQDAIDYHNEPIDLISMISGARLGTTVKKLWVIGGVAEETKETHFFSIEWAGFG</sequence>
<proteinExistence type="inferred from homology"/>
<evidence type="ECO:0000256" key="1">
    <source>
        <dbReference type="ARBA" id="ARBA00008078"/>
    </source>
</evidence>
<dbReference type="InterPro" id="IPR059049">
    <property type="entry name" value="TSEN34_N"/>
</dbReference>
<evidence type="ECO:0000259" key="10">
    <source>
        <dbReference type="Pfam" id="PF01974"/>
    </source>
</evidence>
<dbReference type="PANTHER" id="PTHR13070:SF0">
    <property type="entry name" value="TRNA-SPLICING ENDONUCLEASE SUBUNIT SEN34"/>
    <property type="match status" value="1"/>
</dbReference>
<keyword evidence="12" id="KW-0378">Hydrolase</keyword>
<dbReference type="NCBIfam" id="TIGR00324">
    <property type="entry name" value="endA"/>
    <property type="match status" value="1"/>
</dbReference>
<evidence type="ECO:0000256" key="3">
    <source>
        <dbReference type="ARBA" id="ARBA00022694"/>
    </source>
</evidence>
<keyword evidence="12" id="KW-0540">Nuclease</keyword>
<dbReference type="PIRSF" id="PIRSF017250">
    <property type="entry name" value="tRNA_splic_SEN34"/>
    <property type="match status" value="1"/>
</dbReference>
<gene>
    <name evidence="12" type="primary">SEN34_1</name>
    <name evidence="12" type="ORF">GRS66_000076</name>
</gene>
<keyword evidence="13" id="KW-1185">Reference proteome</keyword>
<dbReference type="Gene3D" id="3.40.1350.10">
    <property type="match status" value="1"/>
</dbReference>
<dbReference type="GO" id="GO:0000379">
    <property type="term" value="P:tRNA-type intron splice site recognition and cleavage"/>
    <property type="evidence" value="ECO:0007669"/>
    <property type="project" value="UniProtKB-UniRule"/>
</dbReference>
<dbReference type="CDD" id="cd22363">
    <property type="entry name" value="tRNA-intron_lyase_C"/>
    <property type="match status" value="1"/>
</dbReference>
<accession>A0A6C1DLR1</accession>